<evidence type="ECO:0000313" key="2">
    <source>
        <dbReference type="EMBL" id="NEZ59429.1"/>
    </source>
</evidence>
<comment type="caution">
    <text evidence="2">The sequence shown here is derived from an EMBL/GenBank/DDBJ whole genome shotgun (WGS) entry which is preliminary data.</text>
</comment>
<keyword evidence="1" id="KW-0732">Signal</keyword>
<dbReference type="PROSITE" id="PS50231">
    <property type="entry name" value="RICIN_B_LECTIN"/>
    <property type="match status" value="1"/>
</dbReference>
<feature type="chain" id="PRO_5026739412" evidence="1">
    <location>
        <begin position="23"/>
        <end position="185"/>
    </location>
</feature>
<name>A0A6M0RTF2_9CYAN</name>
<gene>
    <name evidence="2" type="ORF">DXZ20_28040</name>
</gene>
<sequence>MNFKKILMVAAVSLGATSIALSASKNVADAQVGYFKLTTMFLEDEDKCLEGNRLAPESVLEGAAFMDDCQNVSGQFWKIIPADGDYFKLTTMFLEGEGKCLEGNRLAPDSVLGGAAFMDTCQNVSGQLWKKIPVGDGYFRLTTMFLEAQNKCLEGNRLAPDSMLEGAAFMDDCQNVSGQLWRMEE</sequence>
<dbReference type="InterPro" id="IPR035992">
    <property type="entry name" value="Ricin_B-like_lectins"/>
</dbReference>
<evidence type="ECO:0000313" key="3">
    <source>
        <dbReference type="Proteomes" id="UP000481033"/>
    </source>
</evidence>
<dbReference type="Gene3D" id="2.80.10.50">
    <property type="match status" value="1"/>
</dbReference>
<protein>
    <submittedName>
        <fullName evidence="2">Uncharacterized protein</fullName>
    </submittedName>
</protein>
<reference evidence="2 3" key="1">
    <citation type="journal article" date="2020" name="Microb. Ecol.">
        <title>Ecogenomics of the Marine Benthic Filamentous Cyanobacterium Adonisia.</title>
        <authorList>
            <person name="Walter J.M."/>
            <person name="Coutinho F.H."/>
            <person name="Leomil L."/>
            <person name="Hargreaves P.I."/>
            <person name="Campeao M.E."/>
            <person name="Vieira V.V."/>
            <person name="Silva B.S."/>
            <person name="Fistarol G.O."/>
            <person name="Salomon P.S."/>
            <person name="Sawabe T."/>
            <person name="Mino S."/>
            <person name="Hosokawa M."/>
            <person name="Miyashita H."/>
            <person name="Maruyama F."/>
            <person name="van Verk M.C."/>
            <person name="Dutilh B.E."/>
            <person name="Thompson C.C."/>
            <person name="Thompson F.L."/>
        </authorList>
    </citation>
    <scope>NUCLEOTIDE SEQUENCE [LARGE SCALE GENOMIC DNA]</scope>
    <source>
        <strain evidence="2 3">CCMR0081</strain>
    </source>
</reference>
<organism evidence="2 3">
    <name type="scientific">Adonisia turfae CCMR0081</name>
    <dbReference type="NCBI Taxonomy" id="2292702"/>
    <lineage>
        <taxon>Bacteria</taxon>
        <taxon>Bacillati</taxon>
        <taxon>Cyanobacteriota</taxon>
        <taxon>Adonisia</taxon>
        <taxon>Adonisia turfae</taxon>
    </lineage>
</organism>
<evidence type="ECO:0000256" key="1">
    <source>
        <dbReference type="SAM" id="SignalP"/>
    </source>
</evidence>
<proteinExistence type="predicted"/>
<accession>A0A6M0RTF2</accession>
<dbReference type="CDD" id="cd00161">
    <property type="entry name" value="beta-trefoil_Ricin-like"/>
    <property type="match status" value="1"/>
</dbReference>
<dbReference type="EMBL" id="QXHD01000004">
    <property type="protein sequence ID" value="NEZ59429.1"/>
    <property type="molecule type" value="Genomic_DNA"/>
</dbReference>
<dbReference type="AlphaFoldDB" id="A0A6M0RTF2"/>
<dbReference type="Proteomes" id="UP000481033">
    <property type="component" value="Unassembled WGS sequence"/>
</dbReference>
<dbReference type="SUPFAM" id="SSF50370">
    <property type="entry name" value="Ricin B-like lectins"/>
    <property type="match status" value="1"/>
</dbReference>
<keyword evidence="3" id="KW-1185">Reference proteome</keyword>
<dbReference type="RefSeq" id="WP_163702376.1">
    <property type="nucleotide sequence ID" value="NZ_QXHD01000004.1"/>
</dbReference>
<feature type="signal peptide" evidence="1">
    <location>
        <begin position="1"/>
        <end position="22"/>
    </location>
</feature>